<protein>
    <recommendedName>
        <fullName evidence="4 12">Ribosomal RNA small subunit methyltransferase E</fullName>
        <ecNumber evidence="3 12">2.1.1.193</ecNumber>
    </recommendedName>
</protein>
<evidence type="ECO:0000259" key="14">
    <source>
        <dbReference type="Pfam" id="PF20260"/>
    </source>
</evidence>
<dbReference type="PANTHER" id="PTHR30027:SF3">
    <property type="entry name" value="16S RRNA (URACIL(1498)-N(3))-METHYLTRANSFERASE"/>
    <property type="match status" value="1"/>
</dbReference>
<keyword evidence="9 12" id="KW-0949">S-adenosyl-L-methionine</keyword>
<evidence type="ECO:0000256" key="3">
    <source>
        <dbReference type="ARBA" id="ARBA00012328"/>
    </source>
</evidence>
<dbReference type="InterPro" id="IPR046886">
    <property type="entry name" value="RsmE_MTase_dom"/>
</dbReference>
<dbReference type="PANTHER" id="PTHR30027">
    <property type="entry name" value="RIBOSOMAL RNA SMALL SUBUNIT METHYLTRANSFERASE E"/>
    <property type="match status" value="1"/>
</dbReference>
<dbReference type="EMBL" id="JACNEP010000022">
    <property type="protein sequence ID" value="MBC3767668.1"/>
    <property type="molecule type" value="Genomic_DNA"/>
</dbReference>
<reference evidence="15" key="1">
    <citation type="journal article" date="2018" name="Int. J. Syst. Evol. Microbiol.">
        <title>Neptunicella marina gen. nov., sp. nov., isolated from surface seawater.</title>
        <authorList>
            <person name="Liu X."/>
            <person name="Lai Q."/>
            <person name="Du Y."/>
            <person name="Zhang X."/>
            <person name="Liu Z."/>
            <person name="Sun F."/>
            <person name="Shao Z."/>
        </authorList>
    </citation>
    <scope>NUCLEOTIDE SEQUENCE</scope>
    <source>
        <strain evidence="15">S27-2</strain>
    </source>
</reference>
<comment type="caution">
    <text evidence="15">The sequence shown here is derived from an EMBL/GenBank/DDBJ whole genome shotgun (WGS) entry which is preliminary data.</text>
</comment>
<dbReference type="InterPro" id="IPR006700">
    <property type="entry name" value="RsmE"/>
</dbReference>
<name>A0A8J6J0X7_9ALTE</name>
<comment type="catalytic activity">
    <reaction evidence="11 12">
        <text>uridine(1498) in 16S rRNA + S-adenosyl-L-methionine = N(3)-methyluridine(1498) in 16S rRNA + S-adenosyl-L-homocysteine + H(+)</text>
        <dbReference type="Rhea" id="RHEA:42920"/>
        <dbReference type="Rhea" id="RHEA-COMP:10283"/>
        <dbReference type="Rhea" id="RHEA-COMP:10284"/>
        <dbReference type="ChEBI" id="CHEBI:15378"/>
        <dbReference type="ChEBI" id="CHEBI:57856"/>
        <dbReference type="ChEBI" id="CHEBI:59789"/>
        <dbReference type="ChEBI" id="CHEBI:65315"/>
        <dbReference type="ChEBI" id="CHEBI:74502"/>
        <dbReference type="EC" id="2.1.1.193"/>
    </reaction>
</comment>
<dbReference type="AlphaFoldDB" id="A0A8J6J0X7"/>
<dbReference type="NCBIfam" id="TIGR00046">
    <property type="entry name" value="RsmE family RNA methyltransferase"/>
    <property type="match status" value="1"/>
</dbReference>
<dbReference type="GO" id="GO:0070475">
    <property type="term" value="P:rRNA base methylation"/>
    <property type="evidence" value="ECO:0007669"/>
    <property type="project" value="TreeGrafter"/>
</dbReference>
<comment type="subcellular location">
    <subcellularLocation>
        <location evidence="1 12">Cytoplasm</location>
    </subcellularLocation>
</comment>
<dbReference type="GO" id="GO:0070042">
    <property type="term" value="F:rRNA (uridine-N3-)-methyltransferase activity"/>
    <property type="evidence" value="ECO:0007669"/>
    <property type="project" value="TreeGrafter"/>
</dbReference>
<dbReference type="CDD" id="cd18084">
    <property type="entry name" value="RsmE-like"/>
    <property type="match status" value="1"/>
</dbReference>
<evidence type="ECO:0000256" key="10">
    <source>
        <dbReference type="ARBA" id="ARBA00025699"/>
    </source>
</evidence>
<dbReference type="InterPro" id="IPR029028">
    <property type="entry name" value="Alpha/beta_knot_MTases"/>
</dbReference>
<feature type="domain" description="Ribosomal RNA small subunit methyltransferase E methyltransferase" evidence="13">
    <location>
        <begin position="75"/>
        <end position="236"/>
    </location>
</feature>
<feature type="domain" description="Ribosomal RNA small subunit methyltransferase E PUA-like" evidence="14">
    <location>
        <begin position="20"/>
        <end position="66"/>
    </location>
</feature>
<evidence type="ECO:0000256" key="9">
    <source>
        <dbReference type="ARBA" id="ARBA00022691"/>
    </source>
</evidence>
<sequence length="242" mass="26983">MRIPRIYHSGIVKVDSEIELEADTVNHLANVLRVKTGQPVVIFNGDGNDYPAELIDVAKRRIVARIDAKIGLSPESPLPIHLGQGVSKGDRMDFVLQKSVELGVTDITPLITERCNVKLNDDRWLKKHQQWQKIIIGACEQSGRNIVPKLHLPISLHEWCAQSTEQLRLTLHPKAEKRMADLKVPKAGVRLLIGPEGGLSEQEIYQCEEMGFDSVLLGPRILRTETAALTSISILQSHFGDL</sequence>
<dbReference type="PIRSF" id="PIRSF015601">
    <property type="entry name" value="MTase_slr0722"/>
    <property type="match status" value="1"/>
</dbReference>
<keyword evidence="16" id="KW-1185">Reference proteome</keyword>
<proteinExistence type="inferred from homology"/>
<evidence type="ECO:0000256" key="5">
    <source>
        <dbReference type="ARBA" id="ARBA00022490"/>
    </source>
</evidence>
<evidence type="ECO:0000256" key="7">
    <source>
        <dbReference type="ARBA" id="ARBA00022603"/>
    </source>
</evidence>
<dbReference type="NCBIfam" id="NF008692">
    <property type="entry name" value="PRK11713.1-5"/>
    <property type="match status" value="1"/>
</dbReference>
<keyword evidence="5 12" id="KW-0963">Cytoplasm</keyword>
<evidence type="ECO:0000313" key="16">
    <source>
        <dbReference type="Proteomes" id="UP000601768"/>
    </source>
</evidence>
<evidence type="ECO:0000256" key="12">
    <source>
        <dbReference type="PIRNR" id="PIRNR015601"/>
    </source>
</evidence>
<dbReference type="InterPro" id="IPR015947">
    <property type="entry name" value="PUA-like_sf"/>
</dbReference>
<evidence type="ECO:0000256" key="4">
    <source>
        <dbReference type="ARBA" id="ARBA00013673"/>
    </source>
</evidence>
<dbReference type="Pfam" id="PF20260">
    <property type="entry name" value="PUA_4"/>
    <property type="match status" value="1"/>
</dbReference>
<evidence type="ECO:0000256" key="8">
    <source>
        <dbReference type="ARBA" id="ARBA00022679"/>
    </source>
</evidence>
<keyword evidence="6 12" id="KW-0698">rRNA processing</keyword>
<evidence type="ECO:0000313" key="15">
    <source>
        <dbReference type="EMBL" id="MBC3767668.1"/>
    </source>
</evidence>
<dbReference type="GO" id="GO:0005737">
    <property type="term" value="C:cytoplasm"/>
    <property type="evidence" value="ECO:0007669"/>
    <property type="project" value="UniProtKB-SubCell"/>
</dbReference>
<dbReference type="InterPro" id="IPR029026">
    <property type="entry name" value="tRNA_m1G_MTases_N"/>
</dbReference>
<evidence type="ECO:0000256" key="2">
    <source>
        <dbReference type="ARBA" id="ARBA00005528"/>
    </source>
</evidence>
<evidence type="ECO:0000256" key="1">
    <source>
        <dbReference type="ARBA" id="ARBA00004496"/>
    </source>
</evidence>
<dbReference type="Gene3D" id="3.40.1280.10">
    <property type="match status" value="1"/>
</dbReference>
<dbReference type="RefSeq" id="WP_186508314.1">
    <property type="nucleotide sequence ID" value="NZ_JACNEP010000022.1"/>
</dbReference>
<evidence type="ECO:0000256" key="6">
    <source>
        <dbReference type="ARBA" id="ARBA00022552"/>
    </source>
</evidence>
<dbReference type="InterPro" id="IPR046887">
    <property type="entry name" value="RsmE_PUA-like"/>
</dbReference>
<dbReference type="SUPFAM" id="SSF75217">
    <property type="entry name" value="alpha/beta knot"/>
    <property type="match status" value="1"/>
</dbReference>
<accession>A0A8J6J0X7</accession>
<dbReference type="FunFam" id="3.40.1280.10:FF:000007">
    <property type="entry name" value="Ribosomal RNA small subunit methyltransferase E"/>
    <property type="match status" value="1"/>
</dbReference>
<keyword evidence="8 12" id="KW-0808">Transferase</keyword>
<keyword evidence="7 12" id="KW-0489">Methyltransferase</keyword>
<comment type="function">
    <text evidence="10 12">Specifically methylates the N3 position of the uracil ring of uridine 1498 (m3U1498) in 16S rRNA. Acts on the fully assembled 30S ribosomal subunit.</text>
</comment>
<reference evidence="15" key="2">
    <citation type="submission" date="2020-08" db="EMBL/GenBank/DDBJ databases">
        <authorList>
            <person name="Lai Q."/>
        </authorList>
    </citation>
    <scope>NUCLEOTIDE SEQUENCE</scope>
    <source>
        <strain evidence="15">S27-2</strain>
    </source>
</reference>
<dbReference type="SUPFAM" id="SSF88697">
    <property type="entry name" value="PUA domain-like"/>
    <property type="match status" value="1"/>
</dbReference>
<evidence type="ECO:0000256" key="11">
    <source>
        <dbReference type="ARBA" id="ARBA00047944"/>
    </source>
</evidence>
<dbReference type="Proteomes" id="UP000601768">
    <property type="component" value="Unassembled WGS sequence"/>
</dbReference>
<dbReference type="EC" id="2.1.1.193" evidence="3 12"/>
<evidence type="ECO:0000259" key="13">
    <source>
        <dbReference type="Pfam" id="PF04452"/>
    </source>
</evidence>
<gene>
    <name evidence="15" type="ORF">H8B19_17445</name>
</gene>
<dbReference type="Pfam" id="PF04452">
    <property type="entry name" value="Methyltrans_RNA"/>
    <property type="match status" value="1"/>
</dbReference>
<comment type="similarity">
    <text evidence="2 12">Belongs to the RNA methyltransferase RsmE family.</text>
</comment>
<dbReference type="Gene3D" id="2.40.240.20">
    <property type="entry name" value="Hypothetical PUA domain-like, domain 1"/>
    <property type="match status" value="1"/>
</dbReference>
<organism evidence="15 16">
    <name type="scientific">Neptunicella marina</name>
    <dbReference type="NCBI Taxonomy" id="2125989"/>
    <lineage>
        <taxon>Bacteria</taxon>
        <taxon>Pseudomonadati</taxon>
        <taxon>Pseudomonadota</taxon>
        <taxon>Gammaproteobacteria</taxon>
        <taxon>Alteromonadales</taxon>
        <taxon>Alteromonadaceae</taxon>
        <taxon>Neptunicella</taxon>
    </lineage>
</organism>